<keyword evidence="8" id="KW-0133">Cell shape</keyword>
<evidence type="ECO:0000256" key="6">
    <source>
        <dbReference type="ARBA" id="ARBA00022679"/>
    </source>
</evidence>
<dbReference type="Proteomes" id="UP000037179">
    <property type="component" value="Unassembled WGS sequence"/>
</dbReference>
<dbReference type="Gene3D" id="1.10.3810.10">
    <property type="entry name" value="Biosynthetic peptidoglycan transglycosylase-like"/>
    <property type="match status" value="1"/>
</dbReference>
<dbReference type="SUPFAM" id="SSF56601">
    <property type="entry name" value="beta-lactamase/transpeptidase-like"/>
    <property type="match status" value="1"/>
</dbReference>
<comment type="caution">
    <text evidence="18">The sequence shown here is derived from an EMBL/GenBank/DDBJ whole genome shotgun (WGS) entry which is preliminary data.</text>
</comment>
<dbReference type="Gene3D" id="3.40.710.10">
    <property type="entry name" value="DD-peptidase/beta-lactamase superfamily"/>
    <property type="match status" value="1"/>
</dbReference>
<dbReference type="InterPro" id="IPR012338">
    <property type="entry name" value="Beta-lactam/transpept-like"/>
</dbReference>
<dbReference type="InterPro" id="IPR050396">
    <property type="entry name" value="Glycosyltr_51/Transpeptidase"/>
</dbReference>
<dbReference type="EMBL" id="BBYQ01000066">
    <property type="protein sequence ID" value="GAP29894.1"/>
    <property type="molecule type" value="Genomic_DNA"/>
</dbReference>
<dbReference type="PANTHER" id="PTHR32282">
    <property type="entry name" value="BINDING PROTEIN TRANSPEPTIDASE, PUTATIVE-RELATED"/>
    <property type="match status" value="1"/>
</dbReference>
<evidence type="ECO:0000313" key="18">
    <source>
        <dbReference type="EMBL" id="GAP29894.1"/>
    </source>
</evidence>
<feature type="domain" description="Penicillin-binding protein transpeptidase" evidence="16">
    <location>
        <begin position="535"/>
        <end position="794"/>
    </location>
</feature>
<feature type="compositionally biased region" description="Gly residues" evidence="14">
    <location>
        <begin position="928"/>
        <end position="938"/>
    </location>
</feature>
<evidence type="ECO:0000313" key="19">
    <source>
        <dbReference type="Proteomes" id="UP000037179"/>
    </source>
</evidence>
<dbReference type="GO" id="GO:0008360">
    <property type="term" value="P:regulation of cell shape"/>
    <property type="evidence" value="ECO:0007669"/>
    <property type="project" value="UniProtKB-KW"/>
</dbReference>
<evidence type="ECO:0000256" key="13">
    <source>
        <dbReference type="ARBA" id="ARBA00049902"/>
    </source>
</evidence>
<accession>A0ABC9YWT2</accession>
<feature type="region of interest" description="Disordered" evidence="14">
    <location>
        <begin position="754"/>
        <end position="775"/>
    </location>
</feature>
<dbReference type="InterPro" id="IPR036950">
    <property type="entry name" value="PBP_transglycosylase"/>
</dbReference>
<keyword evidence="4" id="KW-0645">Protease</keyword>
<dbReference type="AlphaFoldDB" id="A0ABC9YWT2"/>
<comment type="similarity">
    <text evidence="1">In the C-terminal section; belongs to the transpeptidase family.</text>
</comment>
<dbReference type="GO" id="GO:0071555">
    <property type="term" value="P:cell wall organization"/>
    <property type="evidence" value="ECO:0007669"/>
    <property type="project" value="UniProtKB-KW"/>
</dbReference>
<dbReference type="PANTHER" id="PTHR32282:SF34">
    <property type="entry name" value="PENICILLIN-BINDING PROTEIN 1A"/>
    <property type="match status" value="1"/>
</dbReference>
<protein>
    <submittedName>
        <fullName evidence="18">Penicillin-binding protein</fullName>
    </submittedName>
</protein>
<sequence length="944" mass="98513">MESQAVTSPYDDGPHGGRPRGGSQPGPGGYPPQAQGGGARPAGPPPGARQPGPGAGGPQRGPNGGPGGMPPRGPNGQPPRGPMPPQGGQPPRRPGPPPRPGNPDATRKLPNPADPDAKVNTGARQAVPNHISRAATSDRTQRVSDRAVREGGAGTRPRPAEDRNRPPSGAQPATRRPQNDVPAGPPPRRPGGNGSGGNGQGGRGTPQKKKSSAWRIVRRVAYLAIALVFGGMSSIFLYAYSTVNVPQPGDMKNNQVATIFMNDGSSVLAKVIPPEGNRTDVTIDQIPPHVRNAVIAAEDRSFYTNPGFSIQGFGRAIWGQVTGDSTAGGGSTITQQYVKNAMVGNEHSLTRKLRELVISAKMAKQWSKDQILAAYLNTIYFGRGAYGIDAAAKAYFNKPVSELTVAEGAVLAATIQQPSNLDPEKNPDGAQTRWKYVLDGMVDGGNLSAADRQNMQYPAVIPAAQAQKDKTLDAGPEGLIKTQVLKELEAAGITEHDLNTEGLQITTTIDPKAQQAAVDAVNKVMDGEPEKLRTAVVSVDPKTGSVRAYYGGSDGQGLDYANQGLPPGSSFKVFGLAENLELGKPLSTLYDSSPVTVNGIKITNVEGEQCGMCTIAEALKRSLNTSFYRMELDMQGNGPQKIADMAHKLGIPQTIPGVGKSLTEPDGSGPNNGIVLGQYQVRPLDMASAYATLAASGMYRAPHFVQKVVASDGTVLLDRGDPAGEQRVSAAVADNVTDAMKPIAQWSRNHQLSGGRLSATKTGTNQLGDTGENRDSWMVGYTPSLSTAVWVGTDNGEKLRNANGGMIYGSGLPADIWKATMDGALKGTPNENFPKPGTIGGQAGVPSWSAPYTPPSTTEQAPQMPVLTQSQVEILPGITIPVPGLAPNPNNQRQSTPQPQQQNPQEGPMSGQPVAPADGSTPTTSPNGGNGNGNGNGNGPRSTR</sequence>
<feature type="compositionally biased region" description="Low complexity" evidence="14">
    <location>
        <begin position="887"/>
        <end position="905"/>
    </location>
</feature>
<keyword evidence="10" id="KW-0511">Multifunctional enzyme</keyword>
<dbReference type="InterPro" id="IPR001460">
    <property type="entry name" value="PCN-bd_Tpept"/>
</dbReference>
<dbReference type="InterPro" id="IPR001264">
    <property type="entry name" value="Glyco_trans_51"/>
</dbReference>
<keyword evidence="19" id="KW-1185">Reference proteome</keyword>
<evidence type="ECO:0000259" key="16">
    <source>
        <dbReference type="Pfam" id="PF00905"/>
    </source>
</evidence>
<dbReference type="GO" id="GO:0006508">
    <property type="term" value="P:proteolysis"/>
    <property type="evidence" value="ECO:0007669"/>
    <property type="project" value="UniProtKB-KW"/>
</dbReference>
<reference evidence="18 19" key="2">
    <citation type="journal article" date="2016" name="Genome Announc.">
        <title>Draft Genome Sequence of Erythromycin- and Oxytetracycline-Sensitive Nocardia seriolae Strain U-1 (NBRC 110359).</title>
        <authorList>
            <person name="Imajoh M."/>
            <person name="Sukeda M."/>
            <person name="Shimizu M."/>
            <person name="Yamane J."/>
            <person name="Ohnishi K."/>
            <person name="Oshima S."/>
        </authorList>
    </citation>
    <scope>NUCLEOTIDE SEQUENCE [LARGE SCALE GENOMIC DNA]</scope>
    <source>
        <strain evidence="18 19">U-1</strain>
    </source>
</reference>
<evidence type="ECO:0000256" key="2">
    <source>
        <dbReference type="ARBA" id="ARBA00007739"/>
    </source>
</evidence>
<evidence type="ECO:0000256" key="3">
    <source>
        <dbReference type="ARBA" id="ARBA00022645"/>
    </source>
</evidence>
<proteinExistence type="inferred from homology"/>
<feature type="compositionally biased region" description="Pro residues" evidence="14">
    <location>
        <begin position="68"/>
        <end position="101"/>
    </location>
</feature>
<keyword evidence="15" id="KW-0812">Transmembrane</keyword>
<feature type="domain" description="Glycosyl transferase family 51" evidence="17">
    <location>
        <begin position="274"/>
        <end position="441"/>
    </location>
</feature>
<comment type="catalytic activity">
    <reaction evidence="13">
        <text>[GlcNAc-(1-&gt;4)-Mur2Ac(oyl-L-Ala-gamma-D-Glu-L-Lys-D-Ala-D-Ala)](n)-di-trans,octa-cis-undecaprenyl diphosphate + beta-D-GlcNAc-(1-&gt;4)-Mur2Ac(oyl-L-Ala-gamma-D-Glu-L-Lys-D-Ala-D-Ala)-di-trans,octa-cis-undecaprenyl diphosphate = [GlcNAc-(1-&gt;4)-Mur2Ac(oyl-L-Ala-gamma-D-Glu-L-Lys-D-Ala-D-Ala)](n+1)-di-trans,octa-cis-undecaprenyl diphosphate + di-trans,octa-cis-undecaprenyl diphosphate + H(+)</text>
        <dbReference type="Rhea" id="RHEA:23708"/>
        <dbReference type="Rhea" id="RHEA-COMP:9602"/>
        <dbReference type="Rhea" id="RHEA-COMP:9603"/>
        <dbReference type="ChEBI" id="CHEBI:15378"/>
        <dbReference type="ChEBI" id="CHEBI:58405"/>
        <dbReference type="ChEBI" id="CHEBI:60033"/>
        <dbReference type="ChEBI" id="CHEBI:78435"/>
        <dbReference type="EC" id="2.4.99.28"/>
    </reaction>
</comment>
<dbReference type="GO" id="GO:0009002">
    <property type="term" value="F:serine-type D-Ala-D-Ala carboxypeptidase activity"/>
    <property type="evidence" value="ECO:0007669"/>
    <property type="project" value="UniProtKB-EC"/>
</dbReference>
<keyword evidence="3" id="KW-0121">Carboxypeptidase</keyword>
<evidence type="ECO:0000256" key="11">
    <source>
        <dbReference type="ARBA" id="ARBA00023316"/>
    </source>
</evidence>
<keyword evidence="5" id="KW-0328">Glycosyltransferase</keyword>
<feature type="compositionally biased region" description="Polar residues" evidence="14">
    <location>
        <begin position="759"/>
        <end position="768"/>
    </location>
</feature>
<evidence type="ECO:0000259" key="17">
    <source>
        <dbReference type="Pfam" id="PF00912"/>
    </source>
</evidence>
<evidence type="ECO:0000256" key="4">
    <source>
        <dbReference type="ARBA" id="ARBA00022670"/>
    </source>
</evidence>
<name>A0ABC9YWT2_9NOCA</name>
<evidence type="ECO:0000256" key="9">
    <source>
        <dbReference type="ARBA" id="ARBA00022984"/>
    </source>
</evidence>
<keyword evidence="6" id="KW-0808">Transferase</keyword>
<feature type="region of interest" description="Disordered" evidence="14">
    <location>
        <begin position="879"/>
        <end position="944"/>
    </location>
</feature>
<evidence type="ECO:0000256" key="15">
    <source>
        <dbReference type="SAM" id="Phobius"/>
    </source>
</evidence>
<keyword evidence="7" id="KW-0378">Hydrolase</keyword>
<feature type="transmembrane region" description="Helical" evidence="15">
    <location>
        <begin position="220"/>
        <end position="240"/>
    </location>
</feature>
<evidence type="ECO:0000256" key="12">
    <source>
        <dbReference type="ARBA" id="ARBA00034000"/>
    </source>
</evidence>
<dbReference type="SUPFAM" id="SSF53955">
    <property type="entry name" value="Lysozyme-like"/>
    <property type="match status" value="1"/>
</dbReference>
<organism evidence="18 19">
    <name type="scientific">Nocardia seriolae</name>
    <dbReference type="NCBI Taxonomy" id="37332"/>
    <lineage>
        <taxon>Bacteria</taxon>
        <taxon>Bacillati</taxon>
        <taxon>Actinomycetota</taxon>
        <taxon>Actinomycetes</taxon>
        <taxon>Mycobacteriales</taxon>
        <taxon>Nocardiaceae</taxon>
        <taxon>Nocardia</taxon>
    </lineage>
</organism>
<keyword evidence="9" id="KW-0573">Peptidoglycan synthesis</keyword>
<feature type="region of interest" description="Disordered" evidence="14">
    <location>
        <begin position="827"/>
        <end position="861"/>
    </location>
</feature>
<evidence type="ECO:0000256" key="1">
    <source>
        <dbReference type="ARBA" id="ARBA00007090"/>
    </source>
</evidence>
<evidence type="ECO:0000256" key="7">
    <source>
        <dbReference type="ARBA" id="ARBA00022801"/>
    </source>
</evidence>
<gene>
    <name evidence="18" type="ORF">NSK11_contig00066-0026</name>
</gene>
<dbReference type="InterPro" id="IPR023346">
    <property type="entry name" value="Lysozyme-like_dom_sf"/>
</dbReference>
<evidence type="ECO:0000256" key="8">
    <source>
        <dbReference type="ARBA" id="ARBA00022960"/>
    </source>
</evidence>
<feature type="compositionally biased region" description="Basic and acidic residues" evidence="14">
    <location>
        <begin position="139"/>
        <end position="149"/>
    </location>
</feature>
<evidence type="ECO:0000256" key="10">
    <source>
        <dbReference type="ARBA" id="ARBA00023268"/>
    </source>
</evidence>
<feature type="region of interest" description="Disordered" evidence="14">
    <location>
        <begin position="1"/>
        <end position="212"/>
    </location>
</feature>
<dbReference type="GO" id="GO:0009252">
    <property type="term" value="P:peptidoglycan biosynthetic process"/>
    <property type="evidence" value="ECO:0007669"/>
    <property type="project" value="UniProtKB-KW"/>
</dbReference>
<keyword evidence="15" id="KW-1133">Transmembrane helix</keyword>
<keyword evidence="15" id="KW-0472">Membrane</keyword>
<dbReference type="GO" id="GO:0008955">
    <property type="term" value="F:peptidoglycan glycosyltransferase activity"/>
    <property type="evidence" value="ECO:0007669"/>
    <property type="project" value="UniProtKB-EC"/>
</dbReference>
<feature type="compositionally biased region" description="Gly residues" evidence="14">
    <location>
        <begin position="53"/>
        <end position="67"/>
    </location>
</feature>
<comment type="similarity">
    <text evidence="2">In the N-terminal section; belongs to the glycosyltransferase 51 family.</text>
</comment>
<dbReference type="FunFam" id="1.10.3810.10:FF:000001">
    <property type="entry name" value="Penicillin-binding protein 1A"/>
    <property type="match status" value="1"/>
</dbReference>
<keyword evidence="11" id="KW-0961">Cell wall biogenesis/degradation</keyword>
<feature type="compositionally biased region" description="Gly residues" evidence="14">
    <location>
        <begin position="191"/>
        <end position="204"/>
    </location>
</feature>
<reference evidence="19" key="1">
    <citation type="submission" date="2015-07" db="EMBL/GenBank/DDBJ databases">
        <title>Nocardia seriolae U-1 whole genome shotgun sequence.</title>
        <authorList>
            <person name="Imajoh M."/>
            <person name="Fukumoto Y."/>
            <person name="Sukeda M."/>
            <person name="Yamane J."/>
            <person name="Yamasaki K."/>
            <person name="Shimizu M."/>
            <person name="Ohnishi K."/>
            <person name="Oshima S."/>
        </authorList>
    </citation>
    <scope>NUCLEOTIDE SEQUENCE [LARGE SCALE GENOMIC DNA]</scope>
    <source>
        <strain evidence="19">U-1</strain>
    </source>
</reference>
<evidence type="ECO:0000256" key="14">
    <source>
        <dbReference type="SAM" id="MobiDB-lite"/>
    </source>
</evidence>
<comment type="catalytic activity">
    <reaction evidence="12">
        <text>Preferential cleavage: (Ac)2-L-Lys-D-Ala-|-D-Ala. Also transpeptidation of peptidyl-alanyl moieties that are N-acyl substituents of D-alanine.</text>
        <dbReference type="EC" id="3.4.16.4"/>
    </reaction>
</comment>
<dbReference type="Pfam" id="PF00912">
    <property type="entry name" value="Transgly"/>
    <property type="match status" value="1"/>
</dbReference>
<evidence type="ECO:0000256" key="5">
    <source>
        <dbReference type="ARBA" id="ARBA00022676"/>
    </source>
</evidence>
<dbReference type="Pfam" id="PF00905">
    <property type="entry name" value="Transpeptidase"/>
    <property type="match status" value="1"/>
</dbReference>